<dbReference type="InterPro" id="IPR015341">
    <property type="entry name" value="Glyco_hydro_38_cen"/>
</dbReference>
<sequence>MVKAYLVNHTHWDREWYFTVQDAQILSDSVFTEILDELEAHPEANFTLDGQTSIIDEYLELNPSALSRIRKLVARKQLYVGPWYTQTDALLPATESLIRNLVIGINDCKEKYGDPMMIGYLPDTFGFNAQLPMILKQVGIKDFICWRGINFPKQAGSVYFKWKGLGNCEVCVASFPLGYYTGQIALESKQNLQQFVSERLDKGIDFESKHGDNSEVLVPSGIDQMNIVRNLTETLGQINQLSKHEVVIGNYPHFMRSLANKNLNKYTGELRLPTYARVHRTIGSVRSRFKRQNFELEEYILKRVEPLLVLAQKLEIKVSNGVVLKLWKKLLECQPHDTLGGCVSDNVAEDIEHRFKECRELAAGIENYIKKRLAQRLKLKENEVIVFNTELERYVGPKEITILTRTKKIKFSSKYNARIVSEKYTPLRKNIMQQTSRGFEFADEPAYYQLKILVDIELPALGYKVISFEDAEDDLSELITIAGNEISNGSTRISFKQGEFVIETDDKKIPHAIEIWDSANDGDTYDYSPLRGDQEKKLDWDGVLEKRQTTGYEELRLRGAWQLPYMLEDRLTDKTTKKVPYELILSLEKGRSTADFKLTVDNTILSHRLRLRVNVLSSKAKTIAQIQGGFRVTKNEVIATDWQDEFVEKPVNIYNYDKAVGTSNGIFIFTKGMKEYERSADGLFITLMATTGELGKSDLLWRPGRASGDTTSIGHTMTPTPMAQELGKNSFEFALKLYSGVKETTIARDVEKWLMPSVSYQRQRYNLFVNRLDNKIWDVEFDTKLPQVEKEVEMLKLIDDSYVVSAIYPAYTVKDAVIIRLSNPSAKTVDISKLESEGYLVVNALEEKIAQEFIIDSYDMITLMKNRR</sequence>
<dbReference type="Pfam" id="PF01074">
    <property type="entry name" value="Glyco_hydro_38N"/>
    <property type="match status" value="1"/>
</dbReference>
<evidence type="ECO:0000256" key="4">
    <source>
        <dbReference type="ARBA" id="ARBA00023295"/>
    </source>
</evidence>
<dbReference type="SUPFAM" id="SSF74650">
    <property type="entry name" value="Galactose mutarotase-like"/>
    <property type="match status" value="1"/>
</dbReference>
<dbReference type="Gene3D" id="2.70.98.30">
    <property type="entry name" value="Golgi alpha-mannosidase II, domain 4"/>
    <property type="match status" value="1"/>
</dbReference>
<feature type="domain" description="Glycoside hydrolase family 38 central" evidence="5">
    <location>
        <begin position="277"/>
        <end position="355"/>
    </location>
</feature>
<comment type="similarity">
    <text evidence="1">Belongs to the glycosyl hydrolase 38 family.</text>
</comment>
<dbReference type="PANTHER" id="PTHR46017">
    <property type="entry name" value="ALPHA-MANNOSIDASE 2C1"/>
    <property type="match status" value="1"/>
</dbReference>
<dbReference type="EMBL" id="JBCLUF010000024">
    <property type="protein sequence ID" value="MEY8662651.1"/>
    <property type="molecule type" value="Genomic_DNA"/>
</dbReference>
<proteinExistence type="inferred from homology"/>
<accession>A0ABV4DQA0</accession>
<dbReference type="InterPro" id="IPR037094">
    <property type="entry name" value="Glyco_hydro_38_cen_sf"/>
</dbReference>
<keyword evidence="3" id="KW-0378">Hydrolase</keyword>
<evidence type="ECO:0000313" key="7">
    <source>
        <dbReference type="Proteomes" id="UP001565236"/>
    </source>
</evidence>
<evidence type="ECO:0000256" key="3">
    <source>
        <dbReference type="ARBA" id="ARBA00022801"/>
    </source>
</evidence>
<dbReference type="InterPro" id="IPR027291">
    <property type="entry name" value="Glyco_hydro_38_N_sf"/>
</dbReference>
<evidence type="ECO:0000259" key="5">
    <source>
        <dbReference type="SMART" id="SM00872"/>
    </source>
</evidence>
<dbReference type="Pfam" id="PF09261">
    <property type="entry name" value="Alpha-mann_mid"/>
    <property type="match status" value="1"/>
</dbReference>
<dbReference type="InterPro" id="IPR000602">
    <property type="entry name" value="Glyco_hydro_38_N"/>
</dbReference>
<dbReference type="SMART" id="SM00872">
    <property type="entry name" value="Alpha-mann_mid"/>
    <property type="match status" value="1"/>
</dbReference>
<dbReference type="InterPro" id="IPR028995">
    <property type="entry name" value="Glyco_hydro_57/38_cen_sf"/>
</dbReference>
<evidence type="ECO:0000313" key="6">
    <source>
        <dbReference type="EMBL" id="MEY8662651.1"/>
    </source>
</evidence>
<evidence type="ECO:0000256" key="2">
    <source>
        <dbReference type="ARBA" id="ARBA00022723"/>
    </source>
</evidence>
<keyword evidence="7" id="KW-1185">Reference proteome</keyword>
<dbReference type="PANTHER" id="PTHR46017:SF2">
    <property type="entry name" value="MANNOSYLGLYCERATE HYDROLASE"/>
    <property type="match status" value="1"/>
</dbReference>
<dbReference type="Proteomes" id="UP001565236">
    <property type="component" value="Unassembled WGS sequence"/>
</dbReference>
<reference evidence="6 7" key="1">
    <citation type="submission" date="2024-03" db="EMBL/GenBank/DDBJ databases">
        <title>Mouse gut bacterial collection (mGBC) of GemPharmatech.</title>
        <authorList>
            <person name="He Y."/>
            <person name="Dong L."/>
            <person name="Wu D."/>
            <person name="Gao X."/>
            <person name="Lin Z."/>
        </authorList>
    </citation>
    <scope>NUCLEOTIDE SEQUENCE [LARGE SCALE GENOMIC DNA]</scope>
    <source>
        <strain evidence="6 7">15-30</strain>
    </source>
</reference>
<dbReference type="InterPro" id="IPR011013">
    <property type="entry name" value="Gal_mutarotase_sf_dom"/>
</dbReference>
<dbReference type="Gene3D" id="1.20.1270.50">
    <property type="entry name" value="Glycoside hydrolase family 38, central domain"/>
    <property type="match status" value="1"/>
</dbReference>
<dbReference type="RefSeq" id="WP_369942367.1">
    <property type="nucleotide sequence ID" value="NZ_JBCLUF010000024.1"/>
</dbReference>
<gene>
    <name evidence="6" type="ORF">AALT52_07110</name>
</gene>
<evidence type="ECO:0000256" key="1">
    <source>
        <dbReference type="ARBA" id="ARBA00009792"/>
    </source>
</evidence>
<dbReference type="SUPFAM" id="SSF88713">
    <property type="entry name" value="Glycoside hydrolase/deacetylase"/>
    <property type="match status" value="1"/>
</dbReference>
<organism evidence="6 7">
    <name type="scientific">Ligilactobacillus faecis</name>
    <dbReference type="NCBI Taxonomy" id="762833"/>
    <lineage>
        <taxon>Bacteria</taxon>
        <taxon>Bacillati</taxon>
        <taxon>Bacillota</taxon>
        <taxon>Bacilli</taxon>
        <taxon>Lactobacillales</taxon>
        <taxon>Lactobacillaceae</taxon>
        <taxon>Ligilactobacillus</taxon>
    </lineage>
</organism>
<dbReference type="Gene3D" id="3.20.110.10">
    <property type="entry name" value="Glycoside hydrolase 38, N terminal domain"/>
    <property type="match status" value="1"/>
</dbReference>
<name>A0ABV4DQA0_9LACO</name>
<protein>
    <submittedName>
        <fullName evidence="6">Alpha-mannosidase</fullName>
    </submittedName>
</protein>
<comment type="caution">
    <text evidence="6">The sequence shown here is derived from an EMBL/GenBank/DDBJ whole genome shotgun (WGS) entry which is preliminary data.</text>
</comment>
<keyword evidence="4" id="KW-0326">Glycosidase</keyword>
<dbReference type="InterPro" id="IPR011330">
    <property type="entry name" value="Glyco_hydro/deAcase_b/a-brl"/>
</dbReference>
<keyword evidence="2" id="KW-0479">Metal-binding</keyword>
<dbReference type="SUPFAM" id="SSF88688">
    <property type="entry name" value="Families 57/38 glycoside transferase middle domain"/>
    <property type="match status" value="1"/>
</dbReference>